<feature type="non-terminal residue" evidence="2">
    <location>
        <position position="1"/>
    </location>
</feature>
<keyword evidence="1" id="KW-0411">Iron-sulfur</keyword>
<dbReference type="PANTHER" id="PTHR10617:SF107">
    <property type="entry name" value="ELECTRON TRANSFER FLAVOPROTEIN-UBIQUINONE OXIDOREDUCTASE, MITOCHONDRIAL"/>
    <property type="match status" value="1"/>
</dbReference>
<comment type="function">
    <text evidence="1">Accepts electrons from ETF and reduces ubiquinone.</text>
</comment>
<dbReference type="Gene3D" id="3.50.50.60">
    <property type="entry name" value="FAD/NAD(P)-binding domain"/>
    <property type="match status" value="1"/>
</dbReference>
<keyword evidence="1" id="KW-0479">Metal-binding</keyword>
<evidence type="ECO:0000313" key="3">
    <source>
        <dbReference type="Proteomes" id="UP000015453"/>
    </source>
</evidence>
<dbReference type="OrthoDB" id="437331at2759"/>
<proteinExistence type="predicted"/>
<evidence type="ECO:0000313" key="2">
    <source>
        <dbReference type="EMBL" id="EPS61067.1"/>
    </source>
</evidence>
<reference evidence="2 3" key="1">
    <citation type="journal article" date="2013" name="BMC Genomics">
        <title>The miniature genome of a carnivorous plant Genlisea aurea contains a low number of genes and short non-coding sequences.</title>
        <authorList>
            <person name="Leushkin E.V."/>
            <person name="Sutormin R.A."/>
            <person name="Nabieva E.R."/>
            <person name="Penin A.A."/>
            <person name="Kondrashov A.S."/>
            <person name="Logacheva M.D."/>
        </authorList>
    </citation>
    <scope>NUCLEOTIDE SEQUENCE [LARGE SCALE GENOMIC DNA]</scope>
</reference>
<gene>
    <name evidence="2" type="ORF">M569_13733</name>
</gene>
<dbReference type="Gene3D" id="3.30.9.90">
    <property type="match status" value="1"/>
</dbReference>
<dbReference type="PANTHER" id="PTHR10617">
    <property type="entry name" value="ELECTRON TRANSFER FLAVOPROTEIN-UBIQUINONE OXIDOREDUCTASE"/>
    <property type="match status" value="1"/>
</dbReference>
<dbReference type="EC" id="1.5.5.1" evidence="1"/>
<comment type="catalytic activity">
    <reaction evidence="1">
        <text>a ubiquinone + reduced [electron-transfer flavoprotein] = a ubiquinol + oxidized [electron-transfer flavoprotein] + H(+)</text>
        <dbReference type="Rhea" id="RHEA:24052"/>
        <dbReference type="Rhea" id="RHEA-COMP:9565"/>
        <dbReference type="Rhea" id="RHEA-COMP:9566"/>
        <dbReference type="Rhea" id="RHEA-COMP:10685"/>
        <dbReference type="Rhea" id="RHEA-COMP:10686"/>
        <dbReference type="ChEBI" id="CHEBI:15378"/>
        <dbReference type="ChEBI" id="CHEBI:16389"/>
        <dbReference type="ChEBI" id="CHEBI:17976"/>
        <dbReference type="ChEBI" id="CHEBI:57692"/>
        <dbReference type="ChEBI" id="CHEBI:58307"/>
        <dbReference type="EC" id="1.5.5.1"/>
    </reaction>
</comment>
<sequence>LKHHPAIAPVLEGGTVLEYGARTLNEGGYQSIPYPVFPGGALIGCSAGFLNVPKIKGSHTAMKSGMLAAESTFRSLQDGSPLEHLWDELKKSWIFRELRDARNYRPAFEYGLFPGLALSAFE</sequence>
<dbReference type="GO" id="GO:0051539">
    <property type="term" value="F:4 iron, 4 sulfur cluster binding"/>
    <property type="evidence" value="ECO:0007669"/>
    <property type="project" value="UniProtKB-UniRule"/>
</dbReference>
<keyword evidence="3" id="KW-1185">Reference proteome</keyword>
<dbReference type="SUPFAM" id="SSF54373">
    <property type="entry name" value="FAD-linked reductases, C-terminal domain"/>
    <property type="match status" value="1"/>
</dbReference>
<keyword evidence="1" id="KW-0560">Oxidoreductase</keyword>
<dbReference type="InterPro" id="IPR036188">
    <property type="entry name" value="FAD/NAD-bd_sf"/>
</dbReference>
<keyword evidence="1" id="KW-0813">Transport</keyword>
<keyword evidence="1" id="KW-0285">Flavoprotein</keyword>
<dbReference type="GO" id="GO:0046872">
    <property type="term" value="F:metal ion binding"/>
    <property type="evidence" value="ECO:0007669"/>
    <property type="project" value="UniProtKB-KW"/>
</dbReference>
<keyword evidence="1" id="KW-0274">FAD</keyword>
<keyword evidence="1" id="KW-0249">Electron transport</keyword>
<dbReference type="Proteomes" id="UP000015453">
    <property type="component" value="Unassembled WGS sequence"/>
</dbReference>
<comment type="cofactor">
    <cofactor evidence="1">
        <name>FAD</name>
        <dbReference type="ChEBI" id="CHEBI:57692"/>
    </cofactor>
</comment>
<protein>
    <recommendedName>
        <fullName evidence="1">Electron transfer flavoprotein-ubiquinone oxidoreductase</fullName>
        <shortName evidence="1">ETF-QO</shortName>
        <ecNumber evidence="1">1.5.5.1</ecNumber>
    </recommendedName>
</protein>
<keyword evidence="1" id="KW-0408">Iron</keyword>
<comment type="cofactor">
    <cofactor evidence="1">
        <name>[4Fe-4S] cluster</name>
        <dbReference type="ChEBI" id="CHEBI:49883"/>
    </cofactor>
    <text evidence="1">Binds 1 [4Fe-4S] cluster.</text>
</comment>
<feature type="non-terminal residue" evidence="2">
    <location>
        <position position="122"/>
    </location>
</feature>
<dbReference type="EMBL" id="AUSU01007104">
    <property type="protein sequence ID" value="EPS61067.1"/>
    <property type="molecule type" value="Genomic_DNA"/>
</dbReference>
<dbReference type="SUPFAM" id="SSF51905">
    <property type="entry name" value="FAD/NAD(P)-binding domain"/>
    <property type="match status" value="1"/>
</dbReference>
<dbReference type="InterPro" id="IPR040156">
    <property type="entry name" value="ETF-QO"/>
</dbReference>
<accession>S8DMY3</accession>
<keyword evidence="1" id="KW-0830">Ubiquinone</keyword>
<dbReference type="AlphaFoldDB" id="S8DMY3"/>
<dbReference type="GO" id="GO:0005743">
    <property type="term" value="C:mitochondrial inner membrane"/>
    <property type="evidence" value="ECO:0007669"/>
    <property type="project" value="TreeGrafter"/>
</dbReference>
<comment type="caution">
    <text evidence="2">The sequence shown here is derived from an EMBL/GenBank/DDBJ whole genome shotgun (WGS) entry which is preliminary data.</text>
</comment>
<organism evidence="2 3">
    <name type="scientific">Genlisea aurea</name>
    <dbReference type="NCBI Taxonomy" id="192259"/>
    <lineage>
        <taxon>Eukaryota</taxon>
        <taxon>Viridiplantae</taxon>
        <taxon>Streptophyta</taxon>
        <taxon>Embryophyta</taxon>
        <taxon>Tracheophyta</taxon>
        <taxon>Spermatophyta</taxon>
        <taxon>Magnoliopsida</taxon>
        <taxon>eudicotyledons</taxon>
        <taxon>Gunneridae</taxon>
        <taxon>Pentapetalae</taxon>
        <taxon>asterids</taxon>
        <taxon>lamiids</taxon>
        <taxon>Lamiales</taxon>
        <taxon>Lentibulariaceae</taxon>
        <taxon>Genlisea</taxon>
    </lineage>
</organism>
<name>S8DMY3_9LAMI</name>
<evidence type="ECO:0000256" key="1">
    <source>
        <dbReference type="RuleBase" id="RU366068"/>
    </source>
</evidence>
<dbReference type="GO" id="GO:0004174">
    <property type="term" value="F:electron-transferring-flavoprotein dehydrogenase activity"/>
    <property type="evidence" value="ECO:0007669"/>
    <property type="project" value="UniProtKB-UniRule"/>
</dbReference>